<dbReference type="PROSITE" id="PS51720">
    <property type="entry name" value="G_AIG1"/>
    <property type="match status" value="1"/>
</dbReference>
<dbReference type="PANTHER" id="PTHR10903:SF62">
    <property type="entry name" value="GTPASE IMAP FAMILY MEMBER 4-LIKE-RELATED"/>
    <property type="match status" value="1"/>
</dbReference>
<sequence length="285" mass="33166">MDGEELRIVIMGKTAVGKTAVGNLILGENGFKEEHSLEWGLYFCQREEKVIHGRRFVLIDTPGIFDSDMSEEDLMQEIMSFMSECTPGPHVFILVMEVARYTSENHQVVENLLKYFSDDVFSHMVLLFTHGEDLDDNMSICDFINKSAVEEKKSGIQTLKDLAERCGNRVHVVDNKYWNENSRDLSVLATLQWFNLSDQALREITDMLDKSLRLAEETPWFNVLSEQYDNVEAKNGDESEVMSSREYRQNKFQLTQLMKSVKTILRDNKGRYYRNEAFIKDRRSR</sequence>
<dbReference type="FunFam" id="3.40.50.300:FF:000366">
    <property type="entry name" value="GTPase, IMAP family member 2"/>
    <property type="match status" value="1"/>
</dbReference>
<dbReference type="AlphaFoldDB" id="A0A8B9HN15"/>
<evidence type="ECO:0000313" key="6">
    <source>
        <dbReference type="Proteomes" id="UP000694621"/>
    </source>
</evidence>
<organism evidence="5 6">
    <name type="scientific">Astyanax mexicanus</name>
    <name type="common">Blind cave fish</name>
    <name type="synonym">Astyanax fasciatus mexicanus</name>
    <dbReference type="NCBI Taxonomy" id="7994"/>
    <lineage>
        <taxon>Eukaryota</taxon>
        <taxon>Metazoa</taxon>
        <taxon>Chordata</taxon>
        <taxon>Craniata</taxon>
        <taxon>Vertebrata</taxon>
        <taxon>Euteleostomi</taxon>
        <taxon>Actinopterygii</taxon>
        <taxon>Neopterygii</taxon>
        <taxon>Teleostei</taxon>
        <taxon>Ostariophysi</taxon>
        <taxon>Characiformes</taxon>
        <taxon>Characoidei</taxon>
        <taxon>Acestrorhamphidae</taxon>
        <taxon>Acestrorhamphinae</taxon>
        <taxon>Astyanax</taxon>
    </lineage>
</organism>
<dbReference type="Pfam" id="PF04548">
    <property type="entry name" value="AIG1"/>
    <property type="match status" value="1"/>
</dbReference>
<evidence type="ECO:0000256" key="1">
    <source>
        <dbReference type="ARBA" id="ARBA00008535"/>
    </source>
</evidence>
<keyword evidence="3" id="KW-0342">GTP-binding</keyword>
<dbReference type="InterPro" id="IPR006703">
    <property type="entry name" value="G_AIG1"/>
</dbReference>
<keyword evidence="2" id="KW-0547">Nucleotide-binding</keyword>
<evidence type="ECO:0000259" key="4">
    <source>
        <dbReference type="PROSITE" id="PS51720"/>
    </source>
</evidence>
<dbReference type="Ensembl" id="ENSAMXT00005013580.1">
    <property type="protein sequence ID" value="ENSAMXP00005012241.1"/>
    <property type="gene ID" value="ENSAMXG00005006638.1"/>
</dbReference>
<comment type="similarity">
    <text evidence="1">Belongs to the TRAFAC class TrmE-Era-EngA-EngB-Septin-like GTPase superfamily. AIG1/Toc34/Toc159-like paraseptin GTPase family. IAN subfamily.</text>
</comment>
<dbReference type="SUPFAM" id="SSF52540">
    <property type="entry name" value="P-loop containing nucleoside triphosphate hydrolases"/>
    <property type="match status" value="1"/>
</dbReference>
<dbReference type="Proteomes" id="UP000694621">
    <property type="component" value="Unplaced"/>
</dbReference>
<feature type="domain" description="AIG1-type G" evidence="4">
    <location>
        <begin position="3"/>
        <end position="219"/>
    </location>
</feature>
<name>A0A8B9HN15_ASTMX</name>
<accession>A0A8B9HN15</accession>
<dbReference type="InterPro" id="IPR045058">
    <property type="entry name" value="GIMA/IAN/Toc"/>
</dbReference>
<evidence type="ECO:0000256" key="2">
    <source>
        <dbReference type="ARBA" id="ARBA00022741"/>
    </source>
</evidence>
<dbReference type="PANTHER" id="PTHR10903">
    <property type="entry name" value="GTPASE, IMAP FAMILY MEMBER-RELATED"/>
    <property type="match status" value="1"/>
</dbReference>
<evidence type="ECO:0000313" key="5">
    <source>
        <dbReference type="Ensembl" id="ENSAMXP00005012241.1"/>
    </source>
</evidence>
<evidence type="ECO:0000256" key="3">
    <source>
        <dbReference type="ARBA" id="ARBA00023134"/>
    </source>
</evidence>
<dbReference type="GO" id="GO:0005525">
    <property type="term" value="F:GTP binding"/>
    <property type="evidence" value="ECO:0007669"/>
    <property type="project" value="UniProtKB-KW"/>
</dbReference>
<dbReference type="Gene3D" id="3.40.50.300">
    <property type="entry name" value="P-loop containing nucleotide triphosphate hydrolases"/>
    <property type="match status" value="1"/>
</dbReference>
<reference evidence="5" key="1">
    <citation type="submission" date="2025-08" db="UniProtKB">
        <authorList>
            <consortium name="Ensembl"/>
        </authorList>
    </citation>
    <scope>IDENTIFICATION</scope>
</reference>
<protein>
    <recommendedName>
        <fullName evidence="4">AIG1-type G domain-containing protein</fullName>
    </recommendedName>
</protein>
<dbReference type="InterPro" id="IPR027417">
    <property type="entry name" value="P-loop_NTPase"/>
</dbReference>
<proteinExistence type="inferred from homology"/>